<evidence type="ECO:0000313" key="3">
    <source>
        <dbReference type="Proteomes" id="UP000006743"/>
    </source>
</evidence>
<dbReference type="Proteomes" id="UP000006743">
    <property type="component" value="Chromosome"/>
</dbReference>
<evidence type="ECO:0000256" key="1">
    <source>
        <dbReference type="SAM" id="Phobius"/>
    </source>
</evidence>
<feature type="transmembrane region" description="Helical" evidence="1">
    <location>
        <begin position="12"/>
        <end position="35"/>
    </location>
</feature>
<keyword evidence="1" id="KW-0472">Membrane</keyword>
<dbReference type="HOGENOM" id="CLU_3310595_0_0_6"/>
<evidence type="ECO:0000313" key="2">
    <source>
        <dbReference type="EMBL" id="ACL32296.1"/>
    </source>
</evidence>
<reference evidence="2 3" key="1">
    <citation type="journal article" date="2009" name="J. Bacteriol.">
        <title>Complete genome sequence of Haemophilus parasuis SH0165.</title>
        <authorList>
            <person name="Yue M."/>
            <person name="Yang F."/>
            <person name="Yang J."/>
            <person name="Bei W."/>
            <person name="Cai X."/>
            <person name="Chen L."/>
            <person name="Dong J."/>
            <person name="Zhou R."/>
            <person name="Jin M."/>
            <person name="Jin Q."/>
            <person name="Chen H."/>
        </authorList>
    </citation>
    <scope>NUCLEOTIDE SEQUENCE [LARGE SCALE GENOMIC DNA]</scope>
    <source>
        <strain evidence="2 3">SH0165</strain>
    </source>
</reference>
<sequence length="39" mass="4267">MQKNQAKVTACISFACEISLFGLLSQAITLLLQAIRQTI</sequence>
<protein>
    <submittedName>
        <fullName evidence="2">Uncharacterized protein</fullName>
    </submittedName>
</protein>
<keyword evidence="3" id="KW-1185">Reference proteome</keyword>
<dbReference type="EMBL" id="CP001321">
    <property type="protein sequence ID" value="ACL32296.1"/>
    <property type="molecule type" value="Genomic_DNA"/>
</dbReference>
<dbReference type="STRING" id="557723.HAPS_0647"/>
<proteinExistence type="predicted"/>
<accession>B8F4P4</accession>
<organism evidence="2 3">
    <name type="scientific">Glaesserella parasuis serovar 5 (strain SH0165)</name>
    <name type="common">Haemophilus parasuis</name>
    <dbReference type="NCBI Taxonomy" id="557723"/>
    <lineage>
        <taxon>Bacteria</taxon>
        <taxon>Pseudomonadati</taxon>
        <taxon>Pseudomonadota</taxon>
        <taxon>Gammaproteobacteria</taxon>
        <taxon>Pasteurellales</taxon>
        <taxon>Pasteurellaceae</taxon>
        <taxon>Glaesserella</taxon>
    </lineage>
</organism>
<gene>
    <name evidence="2" type="ordered locus">HAPS_0647</name>
</gene>
<keyword evidence="1" id="KW-1133">Transmembrane helix</keyword>
<name>B8F4P4_GLAP5</name>
<dbReference type="KEGG" id="hap:HAPS_0647"/>
<dbReference type="AlphaFoldDB" id="B8F4P4"/>
<keyword evidence="1" id="KW-0812">Transmembrane</keyword>